<evidence type="ECO:0000313" key="3">
    <source>
        <dbReference type="Proteomes" id="UP000247099"/>
    </source>
</evidence>
<feature type="coiled-coil region" evidence="1">
    <location>
        <begin position="178"/>
        <end position="219"/>
    </location>
</feature>
<dbReference type="GO" id="GO:0007165">
    <property type="term" value="P:signal transduction"/>
    <property type="evidence" value="ECO:0007669"/>
    <property type="project" value="InterPro"/>
</dbReference>
<comment type="caution">
    <text evidence="2">The sequence shown here is derived from an EMBL/GenBank/DDBJ whole genome shotgun (WGS) entry which is preliminary data.</text>
</comment>
<proteinExistence type="predicted"/>
<dbReference type="RefSeq" id="WP_110130955.1">
    <property type="nucleotide sequence ID" value="NZ_QHJQ01000005.1"/>
</dbReference>
<dbReference type="Gene3D" id="3.40.50.10140">
    <property type="entry name" value="Toll/interleukin-1 receptor homology (TIR) domain"/>
    <property type="match status" value="1"/>
</dbReference>
<reference evidence="2 3" key="1">
    <citation type="submission" date="2018-05" db="EMBL/GenBank/DDBJ databases">
        <title>Coraliomargarita sinensis sp. nov., isolated from a marine solar saltern.</title>
        <authorList>
            <person name="Zhou L.Y."/>
        </authorList>
    </citation>
    <scope>NUCLEOTIDE SEQUENCE [LARGE SCALE GENOMIC DNA]</scope>
    <source>
        <strain evidence="2 3">WN38</strain>
    </source>
</reference>
<gene>
    <name evidence="2" type="ORF">DDZ13_08155</name>
</gene>
<dbReference type="OrthoDB" id="4772211at2"/>
<dbReference type="SUPFAM" id="SSF52200">
    <property type="entry name" value="Toll/Interleukin receptor TIR domain"/>
    <property type="match status" value="1"/>
</dbReference>
<dbReference type="InterPro" id="IPR035897">
    <property type="entry name" value="Toll_tir_struct_dom_sf"/>
</dbReference>
<dbReference type="InParanoid" id="A0A317ZJD1"/>
<dbReference type="EMBL" id="QHJQ01000005">
    <property type="protein sequence ID" value="PXA04008.1"/>
    <property type="molecule type" value="Genomic_DNA"/>
</dbReference>
<dbReference type="AlphaFoldDB" id="A0A317ZJD1"/>
<protein>
    <submittedName>
        <fullName evidence="2">Uncharacterized protein</fullName>
    </submittedName>
</protein>
<name>A0A317ZJD1_9BACT</name>
<dbReference type="Proteomes" id="UP000247099">
    <property type="component" value="Unassembled WGS sequence"/>
</dbReference>
<accession>A0A317ZJD1</accession>
<sequence length="348" mass="39513">MTTKTEPDIFISHAVDDSDLIETLIDFLQTGLDIPAKRFFCSSSAGLGPKKGKDFLEVIKSQINSPALVISVVSKNYYVSEFCLCELGATWAMSNDHLPIVVPPLAFRDVQGVLKTTESTMINDETELDELGDAICETLGLGAKNTARWNSKKRKFLEALPDIIAKLPKPDKVSITDYETAQKELADSKDYISDLEEEKSQLEKKVEALKKCKNAEEVEEVEEEFDESDDQERFDALIKEVANCVGNFDKEIARFIIHNYFNKPYTPDFQTYQDEYDQAISSNYLVDSATDVNYENRKVSRLSDALDDLSSAMRGEVFSTEFVENYEDEYDINFEANNADFWFQHFGI</sequence>
<organism evidence="2 3">
    <name type="scientific">Coraliomargarita sinensis</name>
    <dbReference type="NCBI Taxonomy" id="2174842"/>
    <lineage>
        <taxon>Bacteria</taxon>
        <taxon>Pseudomonadati</taxon>
        <taxon>Verrucomicrobiota</taxon>
        <taxon>Opitutia</taxon>
        <taxon>Puniceicoccales</taxon>
        <taxon>Coraliomargaritaceae</taxon>
        <taxon>Coraliomargarita</taxon>
    </lineage>
</organism>
<evidence type="ECO:0000256" key="1">
    <source>
        <dbReference type="SAM" id="Coils"/>
    </source>
</evidence>
<keyword evidence="1" id="KW-0175">Coiled coil</keyword>
<evidence type="ECO:0000313" key="2">
    <source>
        <dbReference type="EMBL" id="PXA04008.1"/>
    </source>
</evidence>
<keyword evidence="3" id="KW-1185">Reference proteome</keyword>